<organism evidence="3 4">
    <name type="scientific">Heterostelium pallidum (strain ATCC 26659 / Pp 5 / PN500)</name>
    <name type="common">Cellular slime mold</name>
    <name type="synonym">Polysphondylium pallidum</name>
    <dbReference type="NCBI Taxonomy" id="670386"/>
    <lineage>
        <taxon>Eukaryota</taxon>
        <taxon>Amoebozoa</taxon>
        <taxon>Evosea</taxon>
        <taxon>Eumycetozoa</taxon>
        <taxon>Dictyostelia</taxon>
        <taxon>Acytosteliales</taxon>
        <taxon>Acytosteliaceae</taxon>
        <taxon>Heterostelium</taxon>
    </lineage>
</organism>
<protein>
    <recommendedName>
        <fullName evidence="2">Chitin-binding type-2 domain-containing protein</fullName>
    </recommendedName>
</protein>
<keyword evidence="1" id="KW-0732">Signal</keyword>
<feature type="signal peptide" evidence="1">
    <location>
        <begin position="1"/>
        <end position="20"/>
    </location>
</feature>
<dbReference type="Gene3D" id="2.170.140.10">
    <property type="entry name" value="Chitin binding domain"/>
    <property type="match status" value="1"/>
</dbReference>
<feature type="chain" id="PRO_5003041514" description="Chitin-binding type-2 domain-containing protein" evidence="1">
    <location>
        <begin position="21"/>
        <end position="331"/>
    </location>
</feature>
<dbReference type="GO" id="GO:0008061">
    <property type="term" value="F:chitin binding"/>
    <property type="evidence" value="ECO:0007669"/>
    <property type="project" value="InterPro"/>
</dbReference>
<dbReference type="InterPro" id="IPR036508">
    <property type="entry name" value="Chitin-bd_dom_sf"/>
</dbReference>
<evidence type="ECO:0000313" key="3">
    <source>
        <dbReference type="EMBL" id="EFA74772.1"/>
    </source>
</evidence>
<dbReference type="InterPro" id="IPR002557">
    <property type="entry name" value="Chitin-bd_dom"/>
</dbReference>
<dbReference type="PROSITE" id="PS50940">
    <property type="entry name" value="CHIT_BIND_II"/>
    <property type="match status" value="1"/>
</dbReference>
<dbReference type="GO" id="GO:0005576">
    <property type="term" value="C:extracellular region"/>
    <property type="evidence" value="ECO:0007669"/>
    <property type="project" value="InterPro"/>
</dbReference>
<keyword evidence="4" id="KW-1185">Reference proteome</keyword>
<dbReference type="GeneID" id="31367272"/>
<dbReference type="InParanoid" id="D3BUI4"/>
<dbReference type="SMART" id="SM00494">
    <property type="entry name" value="ChtBD2"/>
    <property type="match status" value="1"/>
</dbReference>
<name>D3BUI4_HETP5</name>
<accession>D3BUI4</accession>
<sequence>MTAKLVLLFLFFTIVIFVNSGECDPRCDCDEVAKGCPGPRFCMKPNPDDCNNYIQCTDAGVFSEQPCPDGLQWNDDGLRCENPVNSTCHPLPLDLSPILVLALRFNNINIIGTCITNQSKLCSNSLRLTTTTSSSVRTYFTRVSAINQYNGNVVCIDSRAKKGGGGGGGGKNDKKENDDIVNWLITNRSEGFSYKSLEYAYNGSVELMKMLLRITTFGVTEAVMNLRNGRLELLKWLFENDNNSLKSTLQESMDSAANNGSVDVISWLNDNTTLRNSQATILKCMMTGKLEVVQWWLKKAAPEDDVPECIHGVIQTAARFGHKNTTPAEKQ</sequence>
<dbReference type="SUPFAM" id="SSF140860">
    <property type="entry name" value="Pseudo ankyrin repeat-like"/>
    <property type="match status" value="1"/>
</dbReference>
<feature type="domain" description="Chitin-binding type-2" evidence="2">
    <location>
        <begin position="33"/>
        <end position="90"/>
    </location>
</feature>
<dbReference type="Pfam" id="PF01607">
    <property type="entry name" value="CBM_14"/>
    <property type="match status" value="1"/>
</dbReference>
<dbReference type="EMBL" id="ADBJ01000060">
    <property type="protein sequence ID" value="EFA74772.1"/>
    <property type="molecule type" value="Genomic_DNA"/>
</dbReference>
<evidence type="ECO:0000313" key="4">
    <source>
        <dbReference type="Proteomes" id="UP000001396"/>
    </source>
</evidence>
<evidence type="ECO:0000259" key="2">
    <source>
        <dbReference type="PROSITE" id="PS50940"/>
    </source>
</evidence>
<reference evidence="3 4" key="1">
    <citation type="journal article" date="2011" name="Genome Res.">
        <title>Phylogeny-wide analysis of social amoeba genomes highlights ancient origins for complex intercellular communication.</title>
        <authorList>
            <person name="Heidel A.J."/>
            <person name="Lawal H.M."/>
            <person name="Felder M."/>
            <person name="Schilde C."/>
            <person name="Helps N.R."/>
            <person name="Tunggal B."/>
            <person name="Rivero F."/>
            <person name="John U."/>
            <person name="Schleicher M."/>
            <person name="Eichinger L."/>
            <person name="Platzer M."/>
            <person name="Noegel A.A."/>
            <person name="Schaap P."/>
            <person name="Gloeckner G."/>
        </authorList>
    </citation>
    <scope>NUCLEOTIDE SEQUENCE [LARGE SCALE GENOMIC DNA]</scope>
    <source>
        <strain evidence="4">ATCC 26659 / Pp 5 / PN500</strain>
    </source>
</reference>
<dbReference type="SUPFAM" id="SSF57625">
    <property type="entry name" value="Invertebrate chitin-binding proteins"/>
    <property type="match status" value="1"/>
</dbReference>
<dbReference type="Proteomes" id="UP000001396">
    <property type="component" value="Unassembled WGS sequence"/>
</dbReference>
<proteinExistence type="predicted"/>
<dbReference type="RefSeq" id="XP_020426906.1">
    <property type="nucleotide sequence ID" value="XM_020582552.1"/>
</dbReference>
<dbReference type="PANTHER" id="PTHR46586:SF3">
    <property type="entry name" value="ANKYRIN REPEAT-CONTAINING PROTEIN"/>
    <property type="match status" value="1"/>
</dbReference>
<evidence type="ECO:0000256" key="1">
    <source>
        <dbReference type="SAM" id="SignalP"/>
    </source>
</evidence>
<dbReference type="InterPro" id="IPR052050">
    <property type="entry name" value="SecEffector_AnkRepeat"/>
</dbReference>
<gene>
    <name evidence="3" type="ORF">PPL_11804</name>
</gene>
<comment type="caution">
    <text evidence="3">The sequence shown here is derived from an EMBL/GenBank/DDBJ whole genome shotgun (WGS) entry which is preliminary data.</text>
</comment>
<dbReference type="PANTHER" id="PTHR46586">
    <property type="entry name" value="ANKYRIN REPEAT-CONTAINING PROTEIN"/>
    <property type="match status" value="1"/>
</dbReference>
<dbReference type="AlphaFoldDB" id="D3BUI4"/>